<evidence type="ECO:0000259" key="1">
    <source>
        <dbReference type="Pfam" id="PF05239"/>
    </source>
</evidence>
<accession>A0A239I3F4</accession>
<dbReference type="Proteomes" id="UP000198415">
    <property type="component" value="Unassembled WGS sequence"/>
</dbReference>
<organism evidence="2 3">
    <name type="scientific">Actinoplanes regularis</name>
    <dbReference type="NCBI Taxonomy" id="52697"/>
    <lineage>
        <taxon>Bacteria</taxon>
        <taxon>Bacillati</taxon>
        <taxon>Actinomycetota</taxon>
        <taxon>Actinomycetes</taxon>
        <taxon>Micromonosporales</taxon>
        <taxon>Micromonosporaceae</taxon>
        <taxon>Actinoplanes</taxon>
    </lineage>
</organism>
<dbReference type="GO" id="GO:0019684">
    <property type="term" value="P:photosynthesis, light reaction"/>
    <property type="evidence" value="ECO:0007669"/>
    <property type="project" value="InterPro"/>
</dbReference>
<dbReference type="InterPro" id="IPR011033">
    <property type="entry name" value="PRC_barrel-like_sf"/>
</dbReference>
<dbReference type="Gene3D" id="3.90.50.10">
    <property type="entry name" value="Photosynthetic Reaction Center, subunit H, domain 2"/>
    <property type="match status" value="1"/>
</dbReference>
<reference evidence="2 3" key="1">
    <citation type="submission" date="2017-06" db="EMBL/GenBank/DDBJ databases">
        <authorList>
            <person name="Kim H.J."/>
            <person name="Triplett B.A."/>
        </authorList>
    </citation>
    <scope>NUCLEOTIDE SEQUENCE [LARGE SCALE GENOMIC DNA]</scope>
    <source>
        <strain evidence="2 3">DSM 43151</strain>
    </source>
</reference>
<evidence type="ECO:0000313" key="3">
    <source>
        <dbReference type="Proteomes" id="UP000198415"/>
    </source>
</evidence>
<dbReference type="OrthoDB" id="4738165at2"/>
<dbReference type="Pfam" id="PF05239">
    <property type="entry name" value="PRC"/>
    <property type="match status" value="1"/>
</dbReference>
<protein>
    <submittedName>
        <fullName evidence="2">Sporulation protein YlmC, PRC-barrel domain family</fullName>
    </submittedName>
</protein>
<sequence length="141" mass="16075">MTTPSASIQLVRLSNSNQMLGDPAADIRGRIVRDRDGEILGRIDDLLIDPVEHRVRMLLVEHGGILGFKTTSWYVPIEAIRAIDNEIVHVAEPRQIVAEAPVYDPELIDATDFYNDLYRHYGYPPFWSAGYLYPGYPTYRI</sequence>
<dbReference type="AlphaFoldDB" id="A0A239I3F4"/>
<dbReference type="GO" id="GO:0030077">
    <property type="term" value="C:plasma membrane light-harvesting complex"/>
    <property type="evidence" value="ECO:0007669"/>
    <property type="project" value="InterPro"/>
</dbReference>
<dbReference type="SUPFAM" id="SSF50346">
    <property type="entry name" value="PRC-barrel domain"/>
    <property type="match status" value="1"/>
</dbReference>
<dbReference type="InterPro" id="IPR027275">
    <property type="entry name" value="PRC-brl_dom"/>
</dbReference>
<name>A0A239I3F4_9ACTN</name>
<dbReference type="InterPro" id="IPR014747">
    <property type="entry name" value="Bac_photo_RC_H_C"/>
</dbReference>
<evidence type="ECO:0000313" key="2">
    <source>
        <dbReference type="EMBL" id="SNS87912.1"/>
    </source>
</evidence>
<proteinExistence type="predicted"/>
<gene>
    <name evidence="2" type="ORF">SAMN06264365_12745</name>
</gene>
<keyword evidence="3" id="KW-1185">Reference proteome</keyword>
<dbReference type="RefSeq" id="WP_089298387.1">
    <property type="nucleotide sequence ID" value="NZ_BOMU01000107.1"/>
</dbReference>
<dbReference type="EMBL" id="FZNR01000027">
    <property type="protein sequence ID" value="SNS87912.1"/>
    <property type="molecule type" value="Genomic_DNA"/>
</dbReference>
<feature type="domain" description="PRC-barrel" evidence="1">
    <location>
        <begin position="24"/>
        <end position="87"/>
    </location>
</feature>